<dbReference type="InterPro" id="IPR036165">
    <property type="entry name" value="YefM-like_sf"/>
</dbReference>
<dbReference type="AlphaFoldDB" id="A0A2K8SPG9"/>
<sequence length="83" mass="9128">MTAISATEARANFQELINRAEYKGERIVIQRHGKAAVAIIGLDDLKLLEAVEDAIDSETLRRAIEENDGFTSLEAISAKRGNE</sequence>
<comment type="function">
    <text evidence="2">Antitoxin component of a type II toxin-antitoxin (TA) system.</text>
</comment>
<dbReference type="NCBIfam" id="TIGR01552">
    <property type="entry name" value="phd_fam"/>
    <property type="match status" value="1"/>
</dbReference>
<dbReference type="RefSeq" id="WP_100898914.1">
    <property type="nucleotide sequence ID" value="NZ_CAWNNC010000001.1"/>
</dbReference>
<reference evidence="3 4" key="1">
    <citation type="submission" date="2017-11" db="EMBL/GenBank/DDBJ databases">
        <title>Complete genome of a free-living desiccation-tolerant cyanobacterium and its photosynthetic adaptation to extreme terrestrial habitat.</title>
        <authorList>
            <person name="Shang J."/>
        </authorList>
    </citation>
    <scope>NUCLEOTIDE SEQUENCE [LARGE SCALE GENOMIC DNA]</scope>
    <source>
        <strain evidence="3 4">CCNUN1</strain>
    </source>
</reference>
<dbReference type="EMBL" id="CP024785">
    <property type="protein sequence ID" value="AUB37213.1"/>
    <property type="molecule type" value="Genomic_DNA"/>
</dbReference>
<keyword evidence="4" id="KW-1185">Reference proteome</keyword>
<dbReference type="OrthoDB" id="488160at2"/>
<proteinExistence type="inferred from homology"/>
<protein>
    <recommendedName>
        <fullName evidence="2">Antitoxin</fullName>
    </recommendedName>
</protein>
<evidence type="ECO:0000256" key="1">
    <source>
        <dbReference type="ARBA" id="ARBA00009981"/>
    </source>
</evidence>
<evidence type="ECO:0000256" key="2">
    <source>
        <dbReference type="RuleBase" id="RU362080"/>
    </source>
</evidence>
<dbReference type="InterPro" id="IPR006442">
    <property type="entry name" value="Antitoxin_Phd/YefM"/>
</dbReference>
<evidence type="ECO:0000313" key="4">
    <source>
        <dbReference type="Proteomes" id="UP000232003"/>
    </source>
</evidence>
<gene>
    <name evidence="3" type="ORF">COO91_03151</name>
</gene>
<dbReference type="Proteomes" id="UP000232003">
    <property type="component" value="Chromosome"/>
</dbReference>
<comment type="similarity">
    <text evidence="1 2">Belongs to the phD/YefM antitoxin family.</text>
</comment>
<dbReference type="KEGG" id="nfl:COO91_03151"/>
<dbReference type="SUPFAM" id="SSF143120">
    <property type="entry name" value="YefM-like"/>
    <property type="match status" value="1"/>
</dbReference>
<dbReference type="Pfam" id="PF02604">
    <property type="entry name" value="PhdYeFM_antitox"/>
    <property type="match status" value="1"/>
</dbReference>
<dbReference type="Gene3D" id="3.40.1620.10">
    <property type="entry name" value="YefM-like domain"/>
    <property type="match status" value="1"/>
</dbReference>
<accession>A0A2K8SPG9</accession>
<evidence type="ECO:0000313" key="3">
    <source>
        <dbReference type="EMBL" id="AUB37213.1"/>
    </source>
</evidence>
<organism evidence="3 4">
    <name type="scientific">Nostoc flagelliforme CCNUN1</name>
    <dbReference type="NCBI Taxonomy" id="2038116"/>
    <lineage>
        <taxon>Bacteria</taxon>
        <taxon>Bacillati</taxon>
        <taxon>Cyanobacteriota</taxon>
        <taxon>Cyanophyceae</taxon>
        <taxon>Nostocales</taxon>
        <taxon>Nostocaceae</taxon>
        <taxon>Nostoc</taxon>
    </lineage>
</organism>
<name>A0A2K8SPG9_9NOSO</name>